<evidence type="ECO:0000259" key="2">
    <source>
        <dbReference type="PROSITE" id="PS50879"/>
    </source>
</evidence>
<dbReference type="Pfam" id="PF00075">
    <property type="entry name" value="RNase_H"/>
    <property type="match status" value="1"/>
</dbReference>
<dbReference type="PROSITE" id="PS50879">
    <property type="entry name" value="RNASE_H_1"/>
    <property type="match status" value="1"/>
</dbReference>
<dbReference type="AlphaFoldDB" id="A0A0K0F6W3"/>
<dbReference type="InterPro" id="IPR012337">
    <property type="entry name" value="RNaseH-like_sf"/>
</dbReference>
<accession>A0A0K0F6W3</accession>
<reference evidence="4" key="2">
    <citation type="submission" date="2015-08" db="UniProtKB">
        <authorList>
            <consortium name="WormBaseParasite"/>
        </authorList>
    </citation>
    <scope>IDENTIFICATION</scope>
</reference>
<sequence length="263" mass="29560">MLGGTSIKYLGERRFFEVICYSNKPLKNKDSLSIETLGKSKTSKSIDVHNRNMDGHGKNYFDIRINSHEMINEYSTYIKIESEQDFQNFRLSRPDFRLFLSIDGSTEKGKGYGGVIWGYINNSLPEVVPFRGSKGLASSAQFLEVSALEEGLKKLESDKNDERFKGKLAIVTDSDYVGRSVTCYLSKWEKTNFITTKGSKVKHEQQWKNILSSLTGWKEIIVLKAAAHKDILINEAADMQSKLGAAESISKSSTTIEAEEGDD</sequence>
<feature type="region of interest" description="Disordered" evidence="1">
    <location>
        <begin position="244"/>
        <end position="263"/>
    </location>
</feature>
<dbReference type="Proteomes" id="UP000035680">
    <property type="component" value="Unassembled WGS sequence"/>
</dbReference>
<dbReference type="GO" id="GO:0004523">
    <property type="term" value="F:RNA-DNA hybrid ribonuclease activity"/>
    <property type="evidence" value="ECO:0007669"/>
    <property type="project" value="InterPro"/>
</dbReference>
<dbReference type="SUPFAM" id="SSF53098">
    <property type="entry name" value="Ribonuclease H-like"/>
    <property type="match status" value="1"/>
</dbReference>
<dbReference type="WBParaSite" id="SVE_0455900.1">
    <property type="protein sequence ID" value="SVE_0455900.1"/>
    <property type="gene ID" value="SVE_0455900"/>
</dbReference>
<dbReference type="GO" id="GO:0003676">
    <property type="term" value="F:nucleic acid binding"/>
    <property type="evidence" value="ECO:0007669"/>
    <property type="project" value="InterPro"/>
</dbReference>
<dbReference type="InterPro" id="IPR036397">
    <property type="entry name" value="RNaseH_sf"/>
</dbReference>
<organism evidence="3 4">
    <name type="scientific">Strongyloides venezuelensis</name>
    <name type="common">Threadworm</name>
    <dbReference type="NCBI Taxonomy" id="75913"/>
    <lineage>
        <taxon>Eukaryota</taxon>
        <taxon>Metazoa</taxon>
        <taxon>Ecdysozoa</taxon>
        <taxon>Nematoda</taxon>
        <taxon>Chromadorea</taxon>
        <taxon>Rhabditida</taxon>
        <taxon>Tylenchina</taxon>
        <taxon>Panagrolaimomorpha</taxon>
        <taxon>Strongyloidoidea</taxon>
        <taxon>Strongyloididae</taxon>
        <taxon>Strongyloides</taxon>
    </lineage>
</organism>
<dbReference type="InterPro" id="IPR002156">
    <property type="entry name" value="RNaseH_domain"/>
</dbReference>
<proteinExistence type="predicted"/>
<feature type="domain" description="RNase H type-1" evidence="2">
    <location>
        <begin position="94"/>
        <end position="246"/>
    </location>
</feature>
<protein>
    <submittedName>
        <fullName evidence="4">RNase H domain-containing protein</fullName>
    </submittedName>
</protein>
<dbReference type="Gene3D" id="3.30.420.10">
    <property type="entry name" value="Ribonuclease H-like superfamily/Ribonuclease H"/>
    <property type="match status" value="1"/>
</dbReference>
<evidence type="ECO:0000256" key="1">
    <source>
        <dbReference type="SAM" id="MobiDB-lite"/>
    </source>
</evidence>
<evidence type="ECO:0000313" key="4">
    <source>
        <dbReference type="WBParaSite" id="SVE_0455900.1"/>
    </source>
</evidence>
<name>A0A0K0F6W3_STRVS</name>
<dbReference type="STRING" id="75913.A0A0K0F6W3"/>
<keyword evidence="3" id="KW-1185">Reference proteome</keyword>
<reference evidence="3" key="1">
    <citation type="submission" date="2014-07" db="EMBL/GenBank/DDBJ databases">
        <authorList>
            <person name="Martin A.A"/>
            <person name="De Silva N."/>
        </authorList>
    </citation>
    <scope>NUCLEOTIDE SEQUENCE</scope>
</reference>
<evidence type="ECO:0000313" key="3">
    <source>
        <dbReference type="Proteomes" id="UP000035680"/>
    </source>
</evidence>